<dbReference type="EMBL" id="JH001089">
    <property type="protein sequence ID" value="EGW13146.1"/>
    <property type="molecule type" value="Genomic_DNA"/>
</dbReference>
<evidence type="ECO:0000313" key="2">
    <source>
        <dbReference type="Proteomes" id="UP000001075"/>
    </source>
</evidence>
<reference evidence="2" key="1">
    <citation type="journal article" date="2011" name="Nat. Biotechnol.">
        <title>The genomic sequence of the Chinese hamster ovary (CHO)-K1 cell line.</title>
        <authorList>
            <person name="Xu X."/>
            <person name="Nagarajan H."/>
            <person name="Lewis N.E."/>
            <person name="Pan S."/>
            <person name="Cai Z."/>
            <person name="Liu X."/>
            <person name="Chen W."/>
            <person name="Xie M."/>
            <person name="Wang W."/>
            <person name="Hammond S."/>
            <person name="Andersen M.R."/>
            <person name="Neff N."/>
            <person name="Passarelli B."/>
            <person name="Koh W."/>
            <person name="Fan H.C."/>
            <person name="Wang J."/>
            <person name="Gui Y."/>
            <person name="Lee K.H."/>
            <person name="Betenbaugh M.J."/>
            <person name="Quake S.R."/>
            <person name="Famili I."/>
            <person name="Palsson B.O."/>
            <person name="Wang J."/>
        </authorList>
    </citation>
    <scope>NUCLEOTIDE SEQUENCE [LARGE SCALE GENOMIC DNA]</scope>
    <source>
        <strain evidence="2">CHO K1 cell line</strain>
    </source>
</reference>
<dbReference type="InParanoid" id="G3I1R7"/>
<dbReference type="Proteomes" id="UP000001075">
    <property type="component" value="Unassembled WGS sequence"/>
</dbReference>
<protein>
    <submittedName>
        <fullName evidence="1">Uncharacterized protein</fullName>
    </submittedName>
</protein>
<proteinExistence type="predicted"/>
<organism evidence="1 2">
    <name type="scientific">Cricetulus griseus</name>
    <name type="common">Chinese hamster</name>
    <name type="synonym">Cricetulus barabensis griseus</name>
    <dbReference type="NCBI Taxonomy" id="10029"/>
    <lineage>
        <taxon>Eukaryota</taxon>
        <taxon>Metazoa</taxon>
        <taxon>Chordata</taxon>
        <taxon>Craniata</taxon>
        <taxon>Vertebrata</taxon>
        <taxon>Euteleostomi</taxon>
        <taxon>Mammalia</taxon>
        <taxon>Eutheria</taxon>
        <taxon>Euarchontoglires</taxon>
        <taxon>Glires</taxon>
        <taxon>Rodentia</taxon>
        <taxon>Myomorpha</taxon>
        <taxon>Muroidea</taxon>
        <taxon>Cricetidae</taxon>
        <taxon>Cricetinae</taxon>
        <taxon>Cricetulus</taxon>
    </lineage>
</organism>
<sequence length="108" mass="11697">MAVRQEQWKQSLRPSNTSLITIFTDSEANHQSLAAAAVRWHLSVKVHRDLWVTLTGNDNSPSACTCPVSTVGKPRAPCLSAVCDLPSLQLGNLELPVSLQSVTFITPS</sequence>
<dbReference type="AlphaFoldDB" id="G3I1R7"/>
<name>G3I1R7_CRIGR</name>
<gene>
    <name evidence="1" type="ORF">I79_017336</name>
</gene>
<evidence type="ECO:0000313" key="1">
    <source>
        <dbReference type="EMBL" id="EGW13146.1"/>
    </source>
</evidence>
<accession>G3I1R7</accession>